<dbReference type="AlphaFoldDB" id="A0A8J5WJ02"/>
<proteinExistence type="predicted"/>
<dbReference type="EMBL" id="JAAALK010000081">
    <property type="protein sequence ID" value="KAG8091265.1"/>
    <property type="molecule type" value="Genomic_DNA"/>
</dbReference>
<evidence type="ECO:0000313" key="2">
    <source>
        <dbReference type="Proteomes" id="UP000729402"/>
    </source>
</evidence>
<evidence type="ECO:0000313" key="1">
    <source>
        <dbReference type="EMBL" id="KAG8091265.1"/>
    </source>
</evidence>
<comment type="caution">
    <text evidence="1">The sequence shown here is derived from an EMBL/GenBank/DDBJ whole genome shotgun (WGS) entry which is preliminary data.</text>
</comment>
<reference evidence="1" key="1">
    <citation type="journal article" date="2021" name="bioRxiv">
        <title>Whole Genome Assembly and Annotation of Northern Wild Rice, Zizania palustris L., Supports a Whole Genome Duplication in the Zizania Genus.</title>
        <authorList>
            <person name="Haas M."/>
            <person name="Kono T."/>
            <person name="Macchietto M."/>
            <person name="Millas R."/>
            <person name="McGilp L."/>
            <person name="Shao M."/>
            <person name="Duquette J."/>
            <person name="Hirsch C.N."/>
            <person name="Kimball J."/>
        </authorList>
    </citation>
    <scope>NUCLEOTIDE SEQUENCE</scope>
    <source>
        <tissue evidence="1">Fresh leaf tissue</tissue>
    </source>
</reference>
<dbReference type="Proteomes" id="UP000729402">
    <property type="component" value="Unassembled WGS sequence"/>
</dbReference>
<organism evidence="1 2">
    <name type="scientific">Zizania palustris</name>
    <name type="common">Northern wild rice</name>
    <dbReference type="NCBI Taxonomy" id="103762"/>
    <lineage>
        <taxon>Eukaryota</taxon>
        <taxon>Viridiplantae</taxon>
        <taxon>Streptophyta</taxon>
        <taxon>Embryophyta</taxon>
        <taxon>Tracheophyta</taxon>
        <taxon>Spermatophyta</taxon>
        <taxon>Magnoliopsida</taxon>
        <taxon>Liliopsida</taxon>
        <taxon>Poales</taxon>
        <taxon>Poaceae</taxon>
        <taxon>BOP clade</taxon>
        <taxon>Oryzoideae</taxon>
        <taxon>Oryzeae</taxon>
        <taxon>Zizaniinae</taxon>
        <taxon>Zizania</taxon>
    </lineage>
</organism>
<reference evidence="1" key="2">
    <citation type="submission" date="2021-02" db="EMBL/GenBank/DDBJ databases">
        <authorList>
            <person name="Kimball J.A."/>
            <person name="Haas M.W."/>
            <person name="Macchietto M."/>
            <person name="Kono T."/>
            <person name="Duquette J."/>
            <person name="Shao M."/>
        </authorList>
    </citation>
    <scope>NUCLEOTIDE SEQUENCE</scope>
    <source>
        <tissue evidence="1">Fresh leaf tissue</tissue>
    </source>
</reference>
<keyword evidence="2" id="KW-1185">Reference proteome</keyword>
<accession>A0A8J5WJ02</accession>
<gene>
    <name evidence="1" type="ORF">GUJ93_ZPchr0011g27344</name>
</gene>
<protein>
    <submittedName>
        <fullName evidence="1">Uncharacterized protein</fullName>
    </submittedName>
</protein>
<name>A0A8J5WJ02_ZIZPA</name>
<sequence>MGGLPLFSSSQSYIDLAVTHLAHFARSQDHSYHLLIVAYNTLREHHKALCGQLPPTTPTPTDIPIEPTLDVPMPAIDPLLDEALPHAPPPAIPILPLDVSLTAPVPIIPTPLPLLVVPT</sequence>